<accession>A0A7J6FC16</accession>
<reference evidence="1 2" key="1">
    <citation type="journal article" date="2020" name="bioRxiv">
        <title>Sequence and annotation of 42 cannabis genomes reveals extensive copy number variation in cannabinoid synthesis and pathogen resistance genes.</title>
        <authorList>
            <person name="Mckernan K.J."/>
            <person name="Helbert Y."/>
            <person name="Kane L.T."/>
            <person name="Ebling H."/>
            <person name="Zhang L."/>
            <person name="Liu B."/>
            <person name="Eaton Z."/>
            <person name="Mclaughlin S."/>
            <person name="Kingan S."/>
            <person name="Baybayan P."/>
            <person name="Concepcion G."/>
            <person name="Jordan M."/>
            <person name="Riva A."/>
            <person name="Barbazuk W."/>
            <person name="Harkins T."/>
        </authorList>
    </citation>
    <scope>NUCLEOTIDE SEQUENCE [LARGE SCALE GENOMIC DNA]</scope>
    <source>
        <strain evidence="2">cv. Jamaican Lion 4</strain>
        <tissue evidence="1">Leaf</tissue>
    </source>
</reference>
<sequence>MAGIALALDLLRKSPTSYNTIHSSSTFTAATAASVAAVTTPYAYKSLFGIPIVECDVGATTTTILATDEDEFLEKTQGVNPFKMSLKRICREYCYH</sequence>
<comment type="caution">
    <text evidence="1">The sequence shown here is derived from an EMBL/GenBank/DDBJ whole genome shotgun (WGS) entry which is preliminary data.</text>
</comment>
<evidence type="ECO:0000313" key="1">
    <source>
        <dbReference type="EMBL" id="KAF4368214.1"/>
    </source>
</evidence>
<gene>
    <name evidence="1" type="ORF">F8388_022847</name>
</gene>
<dbReference type="AlphaFoldDB" id="A0A7J6FC16"/>
<name>A0A7J6FC16_CANSA</name>
<evidence type="ECO:0000313" key="2">
    <source>
        <dbReference type="Proteomes" id="UP000525078"/>
    </source>
</evidence>
<dbReference type="Proteomes" id="UP000525078">
    <property type="component" value="Unassembled WGS sequence"/>
</dbReference>
<protein>
    <submittedName>
        <fullName evidence="1">Uncharacterized protein</fullName>
    </submittedName>
</protein>
<proteinExistence type="predicted"/>
<organism evidence="1 2">
    <name type="scientific">Cannabis sativa</name>
    <name type="common">Hemp</name>
    <name type="synonym">Marijuana</name>
    <dbReference type="NCBI Taxonomy" id="3483"/>
    <lineage>
        <taxon>Eukaryota</taxon>
        <taxon>Viridiplantae</taxon>
        <taxon>Streptophyta</taxon>
        <taxon>Embryophyta</taxon>
        <taxon>Tracheophyta</taxon>
        <taxon>Spermatophyta</taxon>
        <taxon>Magnoliopsida</taxon>
        <taxon>eudicotyledons</taxon>
        <taxon>Gunneridae</taxon>
        <taxon>Pentapetalae</taxon>
        <taxon>rosids</taxon>
        <taxon>fabids</taxon>
        <taxon>Rosales</taxon>
        <taxon>Cannabaceae</taxon>
        <taxon>Cannabis</taxon>
    </lineage>
</organism>
<dbReference type="EMBL" id="JAATIP010000136">
    <property type="protein sequence ID" value="KAF4368214.1"/>
    <property type="molecule type" value="Genomic_DNA"/>
</dbReference>